<reference evidence="1 2" key="1">
    <citation type="submission" date="2023-07" db="EMBL/GenBank/DDBJ databases">
        <title>Genomic Encyclopedia of Type Strains, Phase IV (KMG-IV): sequencing the most valuable type-strain genomes for metagenomic binning, comparative biology and taxonomic classification.</title>
        <authorList>
            <person name="Goeker M."/>
        </authorList>
    </citation>
    <scope>NUCLEOTIDE SEQUENCE [LARGE SCALE GENOMIC DNA]</scope>
    <source>
        <strain evidence="1 2">B1-1</strain>
    </source>
</reference>
<protein>
    <submittedName>
        <fullName evidence="1">Alpha-D-ribose 1-methylphosphonate 5-triphosphate synthase subunit PhnH</fullName>
        <ecNumber evidence="1">2.7.8.37</ecNumber>
    </submittedName>
</protein>
<name>A0ABU0M4P5_9HYPH</name>
<gene>
    <name evidence="1" type="ORF">QO015_001547</name>
</gene>
<dbReference type="NCBIfam" id="TIGR03292">
    <property type="entry name" value="PhnH_redo"/>
    <property type="match status" value="1"/>
</dbReference>
<dbReference type="Gene3D" id="3.40.50.11310">
    <property type="entry name" value="Bacterial phosphonate metabolism protein PhnH"/>
    <property type="match status" value="1"/>
</dbReference>
<proteinExistence type="predicted"/>
<evidence type="ECO:0000313" key="2">
    <source>
        <dbReference type="Proteomes" id="UP001223743"/>
    </source>
</evidence>
<dbReference type="Pfam" id="PF05845">
    <property type="entry name" value="PhnH"/>
    <property type="match status" value="1"/>
</dbReference>
<dbReference type="SUPFAM" id="SSF159709">
    <property type="entry name" value="PhnH-like"/>
    <property type="match status" value="1"/>
</dbReference>
<evidence type="ECO:0000313" key="1">
    <source>
        <dbReference type="EMBL" id="MDQ0515934.1"/>
    </source>
</evidence>
<keyword evidence="1" id="KW-0808">Transferase</keyword>
<organism evidence="1 2">
    <name type="scientific">Kaistia geumhonensis</name>
    <dbReference type="NCBI Taxonomy" id="410839"/>
    <lineage>
        <taxon>Bacteria</taxon>
        <taxon>Pseudomonadati</taxon>
        <taxon>Pseudomonadota</taxon>
        <taxon>Alphaproteobacteria</taxon>
        <taxon>Hyphomicrobiales</taxon>
        <taxon>Kaistiaceae</taxon>
        <taxon>Kaistia</taxon>
    </lineage>
</organism>
<comment type="caution">
    <text evidence="1">The sequence shown here is derived from an EMBL/GenBank/DDBJ whole genome shotgun (WGS) entry which is preliminary data.</text>
</comment>
<dbReference type="InterPro" id="IPR038058">
    <property type="entry name" value="PhnH-like_sp"/>
</dbReference>
<dbReference type="GO" id="GO:0061693">
    <property type="term" value="F:alpha-D-ribose 1-methylphosphonate 5-triphosphate synthase activity"/>
    <property type="evidence" value="ECO:0007669"/>
    <property type="project" value="UniProtKB-EC"/>
</dbReference>
<dbReference type="RefSeq" id="WP_266280255.1">
    <property type="nucleotide sequence ID" value="NZ_JAPKNF010000001.1"/>
</dbReference>
<dbReference type="EC" id="2.7.8.37" evidence="1"/>
<dbReference type="PIRSF" id="PIRSF020680">
    <property type="entry name" value="PhnH"/>
    <property type="match status" value="1"/>
</dbReference>
<sequence>MLAADSTGFADPVLDAQSTFRTLMDAFARPGRVQRLGARLVPPAGLAAGLAAAALALTDHETAVWLDPPLAADRSVAAYLTFHTGARLTADPKEAAFALVSDLDALPPLGSFSVGDDAYPDRSTTIVACVSALSASGALRLAGPGIDGERRLGVAPWPARLTAELAENRALFPRGVDLVLVAPEAVAALPRTTRIVEAG</sequence>
<dbReference type="EMBL" id="JAUSWJ010000001">
    <property type="protein sequence ID" value="MDQ0515934.1"/>
    <property type="molecule type" value="Genomic_DNA"/>
</dbReference>
<accession>A0ABU0M4P5</accession>
<dbReference type="InterPro" id="IPR008772">
    <property type="entry name" value="Phosphonate_metab_PhnH"/>
</dbReference>
<dbReference type="Proteomes" id="UP001223743">
    <property type="component" value="Unassembled WGS sequence"/>
</dbReference>
<keyword evidence="2" id="KW-1185">Reference proteome</keyword>